<evidence type="ECO:0000313" key="3">
    <source>
        <dbReference type="Proteomes" id="UP000235036"/>
    </source>
</evidence>
<name>A0A2N6JXA5_FISMU</name>
<comment type="caution">
    <text evidence="2">The sequence shown here is derived from an EMBL/GenBank/DDBJ whole genome shotgun (WGS) entry which is preliminary data.</text>
</comment>
<dbReference type="InterPro" id="IPR012296">
    <property type="entry name" value="Nuclease_put_TT1808"/>
</dbReference>
<dbReference type="AlphaFoldDB" id="A0A2N6JXA5"/>
<keyword evidence="2" id="KW-0540">Nuclease</keyword>
<accession>A0A2N6JXA5</accession>
<feature type="domain" description="Putative restriction endonuclease" evidence="1">
    <location>
        <begin position="26"/>
        <end position="193"/>
    </location>
</feature>
<keyword evidence="2" id="KW-0378">Hydrolase</keyword>
<dbReference type="InterPro" id="IPR011335">
    <property type="entry name" value="Restrct_endonuc-II-like"/>
</dbReference>
<proteinExistence type="predicted"/>
<dbReference type="GO" id="GO:0004519">
    <property type="term" value="F:endonuclease activity"/>
    <property type="evidence" value="ECO:0007669"/>
    <property type="project" value="UniProtKB-KW"/>
</dbReference>
<dbReference type="PANTHER" id="PTHR35400">
    <property type="entry name" value="SLR1083 PROTEIN"/>
    <property type="match status" value="1"/>
</dbReference>
<protein>
    <submittedName>
        <fullName evidence="2">Uma2 family endonuclease</fullName>
    </submittedName>
</protein>
<evidence type="ECO:0000259" key="1">
    <source>
        <dbReference type="Pfam" id="PF05685"/>
    </source>
</evidence>
<keyword evidence="3" id="KW-1185">Reference proteome</keyword>
<dbReference type="PANTHER" id="PTHR35400:SF3">
    <property type="entry name" value="SLL1072 PROTEIN"/>
    <property type="match status" value="1"/>
</dbReference>
<dbReference type="SUPFAM" id="SSF52980">
    <property type="entry name" value="Restriction endonuclease-like"/>
    <property type="match status" value="1"/>
</dbReference>
<reference evidence="2 3" key="1">
    <citation type="submission" date="2017-08" db="EMBL/GenBank/DDBJ databases">
        <title>Genomes of Fischerella (Mastigocladus) sp. strains.</title>
        <authorList>
            <person name="Miller S.R."/>
        </authorList>
    </citation>
    <scope>NUCLEOTIDE SEQUENCE [LARGE SCALE GENOMIC DNA]</scope>
    <source>
        <strain evidence="2 3">CCMEE 5323</strain>
    </source>
</reference>
<dbReference type="CDD" id="cd06260">
    <property type="entry name" value="DUF820-like"/>
    <property type="match status" value="1"/>
</dbReference>
<gene>
    <name evidence="2" type="ORF">CEN44_23560</name>
</gene>
<dbReference type="RefSeq" id="WP_026086033.1">
    <property type="nucleotide sequence ID" value="NZ_CAWNVR010000691.1"/>
</dbReference>
<sequence length="226" mass="25463">MSAIFTSTNLPPLESGDRLTRYEFERRYQAMPQNIKAELIEGVVYLASPVRARGHGRPHAKIMTWLGTYTAATPGVDLQDNATVRLDADNEPQPDALLRIEPEVGGNSRISDDDYIEGTPELIVEIAASSAAYDLNDKLNAYRRNGVQEYIVWQSYENRLDWFNLEQGRYVLREPDADGVIRSQIFPGLWLAVNALREGNMAEVLAVLQQGLQTAEHQAFVERLRS</sequence>
<evidence type="ECO:0000313" key="2">
    <source>
        <dbReference type="EMBL" id="PLZ84866.1"/>
    </source>
</evidence>
<keyword evidence="2" id="KW-0255">Endonuclease</keyword>
<dbReference type="Pfam" id="PF05685">
    <property type="entry name" value="Uma2"/>
    <property type="match status" value="1"/>
</dbReference>
<dbReference type="InterPro" id="IPR008538">
    <property type="entry name" value="Uma2"/>
</dbReference>
<dbReference type="Proteomes" id="UP000235036">
    <property type="component" value="Unassembled WGS sequence"/>
</dbReference>
<dbReference type="EMBL" id="NRQW01000558">
    <property type="protein sequence ID" value="PLZ84866.1"/>
    <property type="molecule type" value="Genomic_DNA"/>
</dbReference>
<organism evidence="2 3">
    <name type="scientific">Fischerella muscicola CCMEE 5323</name>
    <dbReference type="NCBI Taxonomy" id="2019572"/>
    <lineage>
        <taxon>Bacteria</taxon>
        <taxon>Bacillati</taxon>
        <taxon>Cyanobacteriota</taxon>
        <taxon>Cyanophyceae</taxon>
        <taxon>Nostocales</taxon>
        <taxon>Hapalosiphonaceae</taxon>
        <taxon>Fischerella</taxon>
    </lineage>
</organism>
<dbReference type="Gene3D" id="3.90.1570.10">
    <property type="entry name" value="tt1808, chain A"/>
    <property type="match status" value="1"/>
</dbReference>